<reference evidence="4" key="2">
    <citation type="submission" date="2018-10" db="UniProtKB">
        <authorList>
            <consortium name="EnsemblPlants"/>
        </authorList>
    </citation>
    <scope>IDENTIFICATION</scope>
</reference>
<organism evidence="4">
    <name type="scientific">Triticum aestivum</name>
    <name type="common">Wheat</name>
    <dbReference type="NCBI Taxonomy" id="4565"/>
    <lineage>
        <taxon>Eukaryota</taxon>
        <taxon>Viridiplantae</taxon>
        <taxon>Streptophyta</taxon>
        <taxon>Embryophyta</taxon>
        <taxon>Tracheophyta</taxon>
        <taxon>Spermatophyta</taxon>
        <taxon>Magnoliopsida</taxon>
        <taxon>Liliopsida</taxon>
        <taxon>Poales</taxon>
        <taxon>Poaceae</taxon>
        <taxon>BOP clade</taxon>
        <taxon>Pooideae</taxon>
        <taxon>Triticodae</taxon>
        <taxon>Triticeae</taxon>
        <taxon>Triticinae</taxon>
        <taxon>Triticum</taxon>
    </lineage>
</organism>
<dbReference type="PANTHER" id="PTHR47310:SF2">
    <property type="entry name" value="PROTEIN FLUORESCENT IN BLUE LIGHT, CHLOROPLASTIC"/>
    <property type="match status" value="1"/>
</dbReference>
<dbReference type="Gramene" id="TraesSYM6D03G03619060.2">
    <property type="protein sequence ID" value="TraesSYM6D03G03619060.2"/>
    <property type="gene ID" value="TraesSYM6D03G03619060"/>
</dbReference>
<name>A0A3B6QDR3_WHEAT</name>
<feature type="transmembrane region" description="Helical" evidence="3">
    <location>
        <begin position="158"/>
        <end position="179"/>
    </location>
</feature>
<keyword evidence="1" id="KW-0802">TPR repeat</keyword>
<dbReference type="Gramene" id="TraesRN6D0100220700.2">
    <property type="protein sequence ID" value="TraesRN6D0100220700.2"/>
    <property type="gene ID" value="TraesRN6D0100220700"/>
</dbReference>
<feature type="repeat" description="TPR" evidence="1">
    <location>
        <begin position="275"/>
        <end position="308"/>
    </location>
</feature>
<dbReference type="GO" id="GO:0015995">
    <property type="term" value="P:chlorophyll biosynthetic process"/>
    <property type="evidence" value="ECO:0007669"/>
    <property type="project" value="InterPro"/>
</dbReference>
<dbReference type="OrthoDB" id="286233at2759"/>
<dbReference type="Gene3D" id="1.25.40.10">
    <property type="entry name" value="Tetratricopeptide repeat domain"/>
    <property type="match status" value="1"/>
</dbReference>
<keyword evidence="2" id="KW-0175">Coiled coil</keyword>
<dbReference type="Gramene" id="TraesCS6D03G0197400.2">
    <property type="protein sequence ID" value="TraesCS6D03G0197400.2.CDS"/>
    <property type="gene ID" value="TraesCS6D03G0197400"/>
</dbReference>
<dbReference type="SUPFAM" id="SSF48452">
    <property type="entry name" value="TPR-like"/>
    <property type="match status" value="1"/>
</dbReference>
<evidence type="ECO:0000256" key="1">
    <source>
        <dbReference type="PROSITE-ProRule" id="PRU00339"/>
    </source>
</evidence>
<dbReference type="InterPro" id="IPR019734">
    <property type="entry name" value="TPR_rpt"/>
</dbReference>
<reference evidence="4" key="1">
    <citation type="submission" date="2018-08" db="EMBL/GenBank/DDBJ databases">
        <authorList>
            <person name="Rossello M."/>
        </authorList>
    </citation>
    <scope>NUCLEOTIDE SEQUENCE [LARGE SCALE GENOMIC DNA]</scope>
    <source>
        <strain evidence="4">cv. Chinese Spring</strain>
    </source>
</reference>
<evidence type="ECO:0000313" key="5">
    <source>
        <dbReference type="Proteomes" id="UP000019116"/>
    </source>
</evidence>
<dbReference type="Gramene" id="TraesPARA_EIv1.0_2198330.2">
    <property type="protein sequence ID" value="TraesPARA_EIv1.0_2198330.2.CDS"/>
    <property type="gene ID" value="TraesPARA_EIv1.0_2198330"/>
</dbReference>
<evidence type="ECO:0000313" key="4">
    <source>
        <dbReference type="EnsemblPlants" id="TraesCS6D02G091900.2"/>
    </source>
</evidence>
<dbReference type="AlphaFoldDB" id="A0A3B6QDR3"/>
<dbReference type="InterPro" id="IPR044243">
    <property type="entry name" value="FLU"/>
</dbReference>
<dbReference type="Proteomes" id="UP000019116">
    <property type="component" value="Chromosome 6D"/>
</dbReference>
<evidence type="ECO:0000256" key="2">
    <source>
        <dbReference type="SAM" id="Coils"/>
    </source>
</evidence>
<dbReference type="EnsemblPlants" id="TraesCS6D02G091900.2">
    <property type="protein sequence ID" value="TraesCS6D02G091900.2"/>
    <property type="gene ID" value="TraesCS6D02G091900"/>
</dbReference>
<dbReference type="STRING" id="4565.A0A3B6QDR3"/>
<protein>
    <submittedName>
        <fullName evidence="4">Uncharacterized protein</fullName>
    </submittedName>
</protein>
<feature type="coiled-coil region" evidence="2">
    <location>
        <begin position="179"/>
        <end position="206"/>
    </location>
</feature>
<gene>
    <name evidence="4" type="primary">LOC123143673</name>
</gene>
<dbReference type="InterPro" id="IPR011990">
    <property type="entry name" value="TPR-like_helical_dom_sf"/>
</dbReference>
<dbReference type="PANTHER" id="PTHR47310">
    <property type="entry name" value="PROTEIN FLUORESCENT IN BLUE LIGHT, CHLOROPLASTIC"/>
    <property type="match status" value="1"/>
</dbReference>
<dbReference type="Gramene" id="TraesARI6D03G03636300.2">
    <property type="protein sequence ID" value="TraesARI6D03G03636300.2"/>
    <property type="gene ID" value="TraesARI6D03G03636300"/>
</dbReference>
<sequence>MQAAASYRGAAAHRRAGHPSPRPPGPSLLLPVRVAGVGGLCGEPLVLLTLPILPYVCHFDSLASICSCRRLHVGADAAVPLRVGSLPLPRARGGGDFAHLDAKHGEAWQLTRALGLILPDHQKMAHANLLKTAVLSTMSMLIMPLEASAETCQPTSSFANMPIFIAVALIGAAVGGLLARQRKDELKRLNNQLRQINTALRRQAQIESFAPGLTYAPVGRAGEIAVIVDPRKQQLVVNLKNGKNYMRNQELDKAVMEFKTALELAESIGDRFEEKKAARGLGASLQRLGQYREAMSWYYKVLALSKETGEDSGCTEAYGAIADCCADLGDLEGAAKLYDEYISRLQPHD</sequence>
<dbReference type="GO" id="GO:0009507">
    <property type="term" value="C:chloroplast"/>
    <property type="evidence" value="ECO:0000318"/>
    <property type="project" value="GO_Central"/>
</dbReference>
<keyword evidence="5" id="KW-1185">Reference proteome</keyword>
<accession>A0A3B6QDR3</accession>
<evidence type="ECO:0000256" key="3">
    <source>
        <dbReference type="SAM" id="Phobius"/>
    </source>
</evidence>
<dbReference type="SMR" id="A0A3B6QDR3"/>
<proteinExistence type="predicted"/>
<keyword evidence="3" id="KW-0472">Membrane</keyword>
<dbReference type="Gramene" id="TraesCS6D02G091900.2">
    <property type="protein sequence ID" value="TraesCS6D02G091900.2"/>
    <property type="gene ID" value="TraesCS6D02G091900"/>
</dbReference>
<keyword evidence="3" id="KW-0812">Transmembrane</keyword>
<keyword evidence="3" id="KW-1133">Transmembrane helix</keyword>
<dbReference type="Pfam" id="PF13424">
    <property type="entry name" value="TPR_12"/>
    <property type="match status" value="1"/>
</dbReference>
<dbReference type="PROSITE" id="PS50005">
    <property type="entry name" value="TPR"/>
    <property type="match status" value="1"/>
</dbReference>